<dbReference type="PANTHER" id="PTHR13774:SF39">
    <property type="entry name" value="BIOSYNTHESIS PROTEIN, PUTATIVE-RELATED"/>
    <property type="match status" value="1"/>
</dbReference>
<dbReference type="Proteomes" id="UP000629025">
    <property type="component" value="Unassembled WGS sequence"/>
</dbReference>
<evidence type="ECO:0000256" key="1">
    <source>
        <dbReference type="ARBA" id="ARBA00008270"/>
    </source>
</evidence>
<evidence type="ECO:0000313" key="4">
    <source>
        <dbReference type="Proteomes" id="UP000629025"/>
    </source>
</evidence>
<dbReference type="PANTHER" id="PTHR13774">
    <property type="entry name" value="PHENAZINE BIOSYNTHESIS PROTEIN"/>
    <property type="match status" value="1"/>
</dbReference>
<comment type="similarity">
    <text evidence="1">Belongs to the PhzF family.</text>
</comment>
<dbReference type="RefSeq" id="WP_188745591.1">
    <property type="nucleotide sequence ID" value="NZ_BMIJ01000001.1"/>
</dbReference>
<protein>
    <submittedName>
        <fullName evidence="3">Phenazine biosynthesis protein PhzF</fullName>
    </submittedName>
</protein>
<keyword evidence="4" id="KW-1185">Reference proteome</keyword>
<proteinExistence type="inferred from homology"/>
<gene>
    <name evidence="3" type="ORF">GCM10011352_05850</name>
</gene>
<reference evidence="4" key="1">
    <citation type="journal article" date="2019" name="Int. J. Syst. Evol. Microbiol.">
        <title>The Global Catalogue of Microorganisms (GCM) 10K type strain sequencing project: providing services to taxonomists for standard genome sequencing and annotation.</title>
        <authorList>
            <consortium name="The Broad Institute Genomics Platform"/>
            <consortium name="The Broad Institute Genome Sequencing Center for Infectious Disease"/>
            <person name="Wu L."/>
            <person name="Ma J."/>
        </authorList>
    </citation>
    <scope>NUCLEOTIDE SEQUENCE [LARGE SCALE GENOMIC DNA]</scope>
    <source>
        <strain evidence="4">CGMCC 1.15341</strain>
    </source>
</reference>
<dbReference type="InterPro" id="IPR003719">
    <property type="entry name" value="Phenazine_PhzF-like"/>
</dbReference>
<evidence type="ECO:0000256" key="2">
    <source>
        <dbReference type="ARBA" id="ARBA00023235"/>
    </source>
</evidence>
<comment type="caution">
    <text evidence="3">The sequence shown here is derived from an EMBL/GenBank/DDBJ whole genome shotgun (WGS) entry which is preliminary data.</text>
</comment>
<dbReference type="EMBL" id="BMIJ01000001">
    <property type="protein sequence ID" value="GGB82859.1"/>
    <property type="molecule type" value="Genomic_DNA"/>
</dbReference>
<keyword evidence="2" id="KW-0413">Isomerase</keyword>
<sequence>MKIEVPIVNAFTDGPLGGNPAGVVLDAERFTRDQKQRIAATVGVSETAFVSPSGNADFMLEFFTPTRQIAHCGHATVATFNYLNQIGKLTKPHASKETIDGCREIRLENNQAYMEQLAPRYQTLSEKHQAQLLQGLGLRGDELLSGAAPLVVNTGNSFVVLGVTDAATLAKLSADRAIITELSDALDLIGVYVFTLDTREAGRHASTRMFAPRYGIDEEAATGMAAGPMACYLHDQLVIREDSYLIEQGQFMHFPSPSVIEVRLKTGSDAAILGLMVGGSAAVSETRLIEIAD</sequence>
<dbReference type="Pfam" id="PF02567">
    <property type="entry name" value="PhzC-PhzF"/>
    <property type="match status" value="1"/>
</dbReference>
<dbReference type="Gene3D" id="3.10.310.10">
    <property type="entry name" value="Diaminopimelate Epimerase, Chain A, domain 1"/>
    <property type="match status" value="2"/>
</dbReference>
<name>A0ABQ1K104_9GAMM</name>
<dbReference type="PIRSF" id="PIRSF016184">
    <property type="entry name" value="PhzC_PhzF"/>
    <property type="match status" value="1"/>
</dbReference>
<dbReference type="NCBIfam" id="TIGR00654">
    <property type="entry name" value="PhzF_family"/>
    <property type="match status" value="1"/>
</dbReference>
<dbReference type="SUPFAM" id="SSF54506">
    <property type="entry name" value="Diaminopimelate epimerase-like"/>
    <property type="match status" value="1"/>
</dbReference>
<accession>A0ABQ1K104</accession>
<organism evidence="3 4">
    <name type="scientific">Marinobacterium zhoushanense</name>
    <dbReference type="NCBI Taxonomy" id="1679163"/>
    <lineage>
        <taxon>Bacteria</taxon>
        <taxon>Pseudomonadati</taxon>
        <taxon>Pseudomonadota</taxon>
        <taxon>Gammaproteobacteria</taxon>
        <taxon>Oceanospirillales</taxon>
        <taxon>Oceanospirillaceae</taxon>
        <taxon>Marinobacterium</taxon>
    </lineage>
</organism>
<evidence type="ECO:0000313" key="3">
    <source>
        <dbReference type="EMBL" id="GGB82859.1"/>
    </source>
</evidence>